<proteinExistence type="predicted"/>
<evidence type="ECO:0000313" key="2">
    <source>
        <dbReference type="Proteomes" id="UP000182241"/>
    </source>
</evidence>
<reference evidence="2" key="1">
    <citation type="submission" date="2016-10" db="EMBL/GenBank/DDBJ databases">
        <authorList>
            <person name="Varghese N."/>
            <person name="Submissions S."/>
        </authorList>
    </citation>
    <scope>NUCLEOTIDE SEQUENCE [LARGE SCALE GENOMIC DNA]</scope>
    <source>
        <strain evidence="2">DSM 44234</strain>
    </source>
</reference>
<name>A0A1H4VEW7_TSUTY</name>
<keyword evidence="2" id="KW-1185">Reference proteome</keyword>
<dbReference type="Proteomes" id="UP000182241">
    <property type="component" value="Unassembled WGS sequence"/>
</dbReference>
<accession>A0A1H4VEW7</accession>
<evidence type="ECO:0000313" key="1">
    <source>
        <dbReference type="EMBL" id="SEC79465.1"/>
    </source>
</evidence>
<dbReference type="RefSeq" id="WP_068742802.1">
    <property type="nucleotide sequence ID" value="NZ_FNSA01000003.1"/>
</dbReference>
<organism evidence="1 2">
    <name type="scientific">Tsukamurella tyrosinosolvens</name>
    <dbReference type="NCBI Taxonomy" id="57704"/>
    <lineage>
        <taxon>Bacteria</taxon>
        <taxon>Bacillati</taxon>
        <taxon>Actinomycetota</taxon>
        <taxon>Actinomycetes</taxon>
        <taxon>Mycobacteriales</taxon>
        <taxon>Tsukamurellaceae</taxon>
        <taxon>Tsukamurella</taxon>
    </lineage>
</organism>
<dbReference type="EMBL" id="FNSA01000003">
    <property type="protein sequence ID" value="SEC79465.1"/>
    <property type="molecule type" value="Genomic_DNA"/>
</dbReference>
<sequence length="66" mass="7312">MPNVRSGSRILATEIHGFTPLEVEDIDGDRVTVLIDPRIGVRNERSTFPRSAVSHVYAGASWEYIG</sequence>
<dbReference type="OrthoDB" id="9893515at2"/>
<dbReference type="STRING" id="57704.SAMN04489793_3205"/>
<gene>
    <name evidence="1" type="ORF">SAMN04489793_3205</name>
</gene>
<dbReference type="AlphaFoldDB" id="A0A1H4VEW7"/>
<protein>
    <submittedName>
        <fullName evidence="1">Uncharacterized protein</fullName>
    </submittedName>
</protein>